<dbReference type="Proteomes" id="UP000322667">
    <property type="component" value="Chromosome A10"/>
</dbReference>
<evidence type="ECO:0000313" key="1">
    <source>
        <dbReference type="EMBL" id="TYI05679.1"/>
    </source>
</evidence>
<organism evidence="1 2">
    <name type="scientific">Gossypium tomentosum</name>
    <name type="common">Hawaiian cotton</name>
    <name type="synonym">Gossypium sandvicense</name>
    <dbReference type="NCBI Taxonomy" id="34277"/>
    <lineage>
        <taxon>Eukaryota</taxon>
        <taxon>Viridiplantae</taxon>
        <taxon>Streptophyta</taxon>
        <taxon>Embryophyta</taxon>
        <taxon>Tracheophyta</taxon>
        <taxon>Spermatophyta</taxon>
        <taxon>Magnoliopsida</taxon>
        <taxon>eudicotyledons</taxon>
        <taxon>Gunneridae</taxon>
        <taxon>Pentapetalae</taxon>
        <taxon>rosids</taxon>
        <taxon>malvids</taxon>
        <taxon>Malvales</taxon>
        <taxon>Malvaceae</taxon>
        <taxon>Malvoideae</taxon>
        <taxon>Gossypium</taxon>
    </lineage>
</organism>
<evidence type="ECO:0000313" key="2">
    <source>
        <dbReference type="Proteomes" id="UP000322667"/>
    </source>
</evidence>
<name>A0A5D2NPM3_GOSTO</name>
<dbReference type="AlphaFoldDB" id="A0A5D2NPM3"/>
<keyword evidence="2" id="KW-1185">Reference proteome</keyword>
<accession>A0A5D2NPM3</accession>
<protein>
    <submittedName>
        <fullName evidence="1">Uncharacterized protein</fullName>
    </submittedName>
</protein>
<gene>
    <name evidence="1" type="ORF">ES332_A10G105900v1</name>
</gene>
<sequence>MVVNDDRLTNSVTSGVPTTKVAMTVGMWMVVEKQSAVGKVIDCRENSVRVVVSAKRNGNVSV</sequence>
<proteinExistence type="predicted"/>
<reference evidence="1 2" key="1">
    <citation type="submission" date="2019-07" db="EMBL/GenBank/DDBJ databases">
        <title>WGS assembly of Gossypium tomentosum.</title>
        <authorList>
            <person name="Chen Z.J."/>
            <person name="Sreedasyam A."/>
            <person name="Ando A."/>
            <person name="Song Q."/>
            <person name="De L."/>
            <person name="Hulse-Kemp A."/>
            <person name="Ding M."/>
            <person name="Ye W."/>
            <person name="Kirkbride R."/>
            <person name="Jenkins J."/>
            <person name="Plott C."/>
            <person name="Lovell J."/>
            <person name="Lin Y.-M."/>
            <person name="Vaughn R."/>
            <person name="Liu B."/>
            <person name="Li W."/>
            <person name="Simpson S."/>
            <person name="Scheffler B."/>
            <person name="Saski C."/>
            <person name="Grover C."/>
            <person name="Hu G."/>
            <person name="Conover J."/>
            <person name="Carlson J."/>
            <person name="Shu S."/>
            <person name="Boston L."/>
            <person name="Williams M."/>
            <person name="Peterson D."/>
            <person name="Mcgee K."/>
            <person name="Jones D."/>
            <person name="Wendel J."/>
            <person name="Stelly D."/>
            <person name="Grimwood J."/>
            <person name="Schmutz J."/>
        </authorList>
    </citation>
    <scope>NUCLEOTIDE SEQUENCE [LARGE SCALE GENOMIC DNA]</scope>
    <source>
        <strain evidence="1">7179.01</strain>
    </source>
</reference>
<dbReference type="EMBL" id="CM017619">
    <property type="protein sequence ID" value="TYI05679.1"/>
    <property type="molecule type" value="Genomic_DNA"/>
</dbReference>